<accession>A0AB37W4Q0</accession>
<name>A0AB37W4Q0_9PLEO</name>
<comment type="caution">
    <text evidence="6">The sequence shown here is derived from an EMBL/GenBank/DDBJ whole genome shotgun (WGS) entry which is preliminary data.</text>
</comment>
<evidence type="ECO:0000256" key="2">
    <source>
        <dbReference type="ARBA" id="ARBA00006432"/>
    </source>
</evidence>
<dbReference type="Gene3D" id="3.30.300.30">
    <property type="match status" value="1"/>
</dbReference>
<protein>
    <submittedName>
        <fullName evidence="6">Acyl-coenzyme A synthetase</fullName>
    </submittedName>
</protein>
<reference evidence="6" key="2">
    <citation type="journal article" date="2019" name="bioRxiv">
        <title>Genomics, evolutionary history and diagnostics of the Alternaria alternata species group including apple and Asian pear pathotypes.</title>
        <authorList>
            <person name="Armitage A.D."/>
            <person name="Cockerton H.M."/>
            <person name="Sreenivasaprasad S."/>
            <person name="Woodhall J.W."/>
            <person name="Lane C.R."/>
            <person name="Harrison R.J."/>
            <person name="Clarkson J.P."/>
        </authorList>
    </citation>
    <scope>NUCLEOTIDE SEQUENCE</scope>
    <source>
        <strain evidence="6">FERA 1164</strain>
    </source>
</reference>
<feature type="domain" description="AMP-dependent synthetase/ligase" evidence="4">
    <location>
        <begin position="70"/>
        <end position="436"/>
    </location>
</feature>
<reference evidence="6" key="1">
    <citation type="submission" date="2017-10" db="EMBL/GenBank/DDBJ databases">
        <authorList>
            <person name="Armitage A.D."/>
            <person name="Barbara D.J."/>
            <person name="Woodhall J.W."/>
            <person name="Sreenivasaprasad S."/>
            <person name="Lane C.R."/>
            <person name="Clarkson J.P."/>
            <person name="Harrison R.J."/>
        </authorList>
    </citation>
    <scope>NUCLEOTIDE SEQUENCE</scope>
    <source>
        <strain evidence="6">FERA 1164</strain>
    </source>
</reference>
<dbReference type="Pfam" id="PF00501">
    <property type="entry name" value="AMP-binding"/>
    <property type="match status" value="1"/>
</dbReference>
<dbReference type="Proteomes" id="UP000292340">
    <property type="component" value="Unassembled WGS sequence"/>
</dbReference>
<dbReference type="PANTHER" id="PTHR24096:SF149">
    <property type="entry name" value="AMP-BINDING DOMAIN-CONTAINING PROTEIN-RELATED"/>
    <property type="match status" value="1"/>
</dbReference>
<dbReference type="EMBL" id="PDXB01000050">
    <property type="protein sequence ID" value="RYN18388.1"/>
    <property type="molecule type" value="Genomic_DNA"/>
</dbReference>
<dbReference type="InterPro" id="IPR042099">
    <property type="entry name" value="ANL_N_sf"/>
</dbReference>
<comment type="pathway">
    <text evidence="1">Mycotoxin biosynthesis.</text>
</comment>
<dbReference type="FunFam" id="3.30.300.30:FF:000007">
    <property type="entry name" value="4-coumarate--CoA ligase 2"/>
    <property type="match status" value="1"/>
</dbReference>
<dbReference type="InterPro" id="IPR025110">
    <property type="entry name" value="AMP-bd_C"/>
</dbReference>
<evidence type="ECO:0000256" key="1">
    <source>
        <dbReference type="ARBA" id="ARBA00004685"/>
    </source>
</evidence>
<feature type="domain" description="AMP-binding enzyme C-terminal" evidence="5">
    <location>
        <begin position="486"/>
        <end position="563"/>
    </location>
</feature>
<dbReference type="PROSITE" id="PS00455">
    <property type="entry name" value="AMP_BINDING"/>
    <property type="match status" value="1"/>
</dbReference>
<evidence type="ECO:0000259" key="4">
    <source>
        <dbReference type="Pfam" id="PF00501"/>
    </source>
</evidence>
<dbReference type="GO" id="GO:0019748">
    <property type="term" value="P:secondary metabolic process"/>
    <property type="evidence" value="ECO:0007669"/>
    <property type="project" value="TreeGrafter"/>
</dbReference>
<dbReference type="SUPFAM" id="SSF56801">
    <property type="entry name" value="Acetyl-CoA synthetase-like"/>
    <property type="match status" value="1"/>
</dbReference>
<proteinExistence type="inferred from homology"/>
<dbReference type="PANTHER" id="PTHR24096">
    <property type="entry name" value="LONG-CHAIN-FATTY-ACID--COA LIGASE"/>
    <property type="match status" value="1"/>
</dbReference>
<gene>
    <name evidence="6" type="ORF">AA0115_g11315</name>
</gene>
<dbReference type="Pfam" id="PF13193">
    <property type="entry name" value="AMP-binding_C"/>
    <property type="match status" value="1"/>
</dbReference>
<dbReference type="InterPro" id="IPR045851">
    <property type="entry name" value="AMP-bd_C_sf"/>
</dbReference>
<keyword evidence="3" id="KW-0436">Ligase</keyword>
<dbReference type="Gene3D" id="3.40.50.12780">
    <property type="entry name" value="N-terminal domain of ligase-like"/>
    <property type="match status" value="1"/>
</dbReference>
<dbReference type="InterPro" id="IPR000873">
    <property type="entry name" value="AMP-dep_synth/lig_dom"/>
</dbReference>
<evidence type="ECO:0000313" key="6">
    <source>
        <dbReference type="EMBL" id="RYN18388.1"/>
    </source>
</evidence>
<comment type="similarity">
    <text evidence="2">Belongs to the ATP-dependent AMP-binding enzyme family.</text>
</comment>
<evidence type="ECO:0000313" key="7">
    <source>
        <dbReference type="Proteomes" id="UP000292340"/>
    </source>
</evidence>
<dbReference type="InterPro" id="IPR020845">
    <property type="entry name" value="AMP-binding_CS"/>
</dbReference>
<sequence length="581" mass="62602">MTTVVEKTPTSTIYRAAKDYPIPDLDVLTLLFDSEHSYAKANNTLLHVSAANPDLDVLDKSRARTLTQATSAALRKHFGIGAHGAGKDVVSVISTGHYLLPVLAYGVIGAGGIFSAASAGSTVGELARQIQGAGSKILVTCQATLETSIRAAEEAGWGKCGGGRVLLMSEEGEWGLRIIGTGDDDDDDDGKAQESGNLIDREDRLPWMRIVDRKELEESLVVLIYSSGTTGLPKGVKLSHRNLVSQAVTTGDMMKSWIKEKRPDFEYRTIAHLPTAHIAGVQGYLINPFYIGGTVYWMPKFDFSQFLAYNAQYRITFFFTVPPIYLLIAKSPLATTQFATLELAISGAAPLGKDLQYAASQKLGGPTCFIDQTWGLSETTGSTTIMPPGTHDDTGSVAPLIPNMRARLVDDSGGDVEPGTPGEVLVKGPVVCKGYYQNADADKDAFTSDGWFCTGDIAVFRNGLFYVVDRKKELIKYKGLQVAPAELEALLLGHPDILDAAVIGVPTDDGTNEVPRAYVVVGDRGKTGANEIVQFVKENVAGYKQLRGGVIFLDEIPKSPAGKILRKDLRARAERERGAKL</sequence>
<evidence type="ECO:0000256" key="3">
    <source>
        <dbReference type="ARBA" id="ARBA00022598"/>
    </source>
</evidence>
<evidence type="ECO:0000259" key="5">
    <source>
        <dbReference type="Pfam" id="PF13193"/>
    </source>
</evidence>
<dbReference type="AlphaFoldDB" id="A0AB37W4Q0"/>
<dbReference type="GO" id="GO:0016405">
    <property type="term" value="F:CoA-ligase activity"/>
    <property type="evidence" value="ECO:0007669"/>
    <property type="project" value="TreeGrafter"/>
</dbReference>
<organism evidence="6 7">
    <name type="scientific">Alternaria tenuissima</name>
    <dbReference type="NCBI Taxonomy" id="119927"/>
    <lineage>
        <taxon>Eukaryota</taxon>
        <taxon>Fungi</taxon>
        <taxon>Dikarya</taxon>
        <taxon>Ascomycota</taxon>
        <taxon>Pezizomycotina</taxon>
        <taxon>Dothideomycetes</taxon>
        <taxon>Pleosporomycetidae</taxon>
        <taxon>Pleosporales</taxon>
        <taxon>Pleosporineae</taxon>
        <taxon>Pleosporaceae</taxon>
        <taxon>Alternaria</taxon>
        <taxon>Alternaria sect. Alternaria</taxon>
        <taxon>Alternaria alternata complex</taxon>
    </lineage>
</organism>